<proteinExistence type="predicted"/>
<name>A0A9W6SCR2_9ACTN</name>
<keyword evidence="2" id="KW-1185">Reference proteome</keyword>
<gene>
    <name evidence="1" type="ORF">Airi02_094180</name>
</gene>
<evidence type="ECO:0000313" key="1">
    <source>
        <dbReference type="EMBL" id="GLY91489.1"/>
    </source>
</evidence>
<comment type="caution">
    <text evidence="1">The sequence shown here is derived from an EMBL/GenBank/DDBJ whole genome shotgun (WGS) entry which is preliminary data.</text>
</comment>
<protein>
    <submittedName>
        <fullName evidence="1">Uncharacterized protein</fullName>
    </submittedName>
</protein>
<sequence length="194" mass="20544">MAGRDEAANLFFGPVKGFLKLPGDVPGRAAAPDLGATAFLATGGRQAEHYALRPEQAENALSNLTSDNAATLLRFGEGARFAAVYNPATGRFLAYPSGDTLLRDGAVPANRVPRNLGHLEVNNVLSETLDVDPMRNLGFTATMKGDGGFGLGWLSRSVNGRNPSFEGNLVPYMMMDPIISTFSRATGRAARSEA</sequence>
<dbReference type="EMBL" id="BSTK01000020">
    <property type="protein sequence ID" value="GLY91489.1"/>
    <property type="molecule type" value="Genomic_DNA"/>
</dbReference>
<dbReference type="Proteomes" id="UP001165074">
    <property type="component" value="Unassembled WGS sequence"/>
</dbReference>
<reference evidence="1" key="1">
    <citation type="submission" date="2023-03" db="EMBL/GenBank/DDBJ databases">
        <title>Actinoallomurus iriomotensis NBRC 103684.</title>
        <authorList>
            <person name="Ichikawa N."/>
            <person name="Sato H."/>
            <person name="Tonouchi N."/>
        </authorList>
    </citation>
    <scope>NUCLEOTIDE SEQUENCE</scope>
    <source>
        <strain evidence="1">NBRC 103684</strain>
    </source>
</reference>
<organism evidence="1 2">
    <name type="scientific">Actinoallomurus iriomotensis</name>
    <dbReference type="NCBI Taxonomy" id="478107"/>
    <lineage>
        <taxon>Bacteria</taxon>
        <taxon>Bacillati</taxon>
        <taxon>Actinomycetota</taxon>
        <taxon>Actinomycetes</taxon>
        <taxon>Streptosporangiales</taxon>
        <taxon>Thermomonosporaceae</taxon>
        <taxon>Actinoallomurus</taxon>
    </lineage>
</organism>
<dbReference type="RefSeq" id="WP_285583096.1">
    <property type="nucleotide sequence ID" value="NZ_BSTK01000020.1"/>
</dbReference>
<evidence type="ECO:0000313" key="2">
    <source>
        <dbReference type="Proteomes" id="UP001165074"/>
    </source>
</evidence>
<dbReference type="AlphaFoldDB" id="A0A9W6SCR2"/>
<accession>A0A9W6SCR2</accession>